<reference evidence="10" key="1">
    <citation type="submission" date="2013-04" db="EMBL/GenBank/DDBJ databases">
        <authorList>
            <person name="Qu J."/>
            <person name="Murali S.C."/>
            <person name="Bandaranaike D."/>
            <person name="Bellair M."/>
            <person name="Blankenburg K."/>
            <person name="Chao H."/>
            <person name="Dinh H."/>
            <person name="Doddapaneni H."/>
            <person name="Downs B."/>
            <person name="Dugan-Rocha S."/>
            <person name="Elkadiri S."/>
            <person name="Gnanaolivu R.D."/>
            <person name="Hernandez B."/>
            <person name="Javaid M."/>
            <person name="Jayaseelan J.C."/>
            <person name="Lee S."/>
            <person name="Li M."/>
            <person name="Ming W."/>
            <person name="Munidasa M."/>
            <person name="Muniz J."/>
            <person name="Nguyen L."/>
            <person name="Ongeri F."/>
            <person name="Osuji N."/>
            <person name="Pu L.-L."/>
            <person name="Puazo M."/>
            <person name="Qu C."/>
            <person name="Quiroz J."/>
            <person name="Raj R."/>
            <person name="Weissenberger G."/>
            <person name="Xin Y."/>
            <person name="Zou X."/>
            <person name="Han Y."/>
            <person name="Richards S."/>
            <person name="Worley K."/>
            <person name="Muzny D."/>
            <person name="Gibbs R."/>
        </authorList>
    </citation>
    <scope>NUCLEOTIDE SEQUENCE</scope>
    <source>
        <strain evidence="10">Sampled in the wild</strain>
    </source>
</reference>
<dbReference type="Pfam" id="PF07200">
    <property type="entry name" value="Mod_r"/>
    <property type="match status" value="1"/>
</dbReference>
<evidence type="ECO:0000256" key="2">
    <source>
        <dbReference type="ARBA" id="ARBA00007617"/>
    </source>
</evidence>
<dbReference type="InterPro" id="IPR009851">
    <property type="entry name" value="Mod_r"/>
</dbReference>
<evidence type="ECO:0000313" key="11">
    <source>
        <dbReference type="Proteomes" id="UP000792457"/>
    </source>
</evidence>
<dbReference type="GO" id="GO:0043162">
    <property type="term" value="P:ubiquitin-dependent protein catabolic process via the multivesicular body sorting pathway"/>
    <property type="evidence" value="ECO:0007669"/>
    <property type="project" value="TreeGrafter"/>
</dbReference>
<keyword evidence="11" id="KW-1185">Reference proteome</keyword>
<dbReference type="OrthoDB" id="10004364at2759"/>
<dbReference type="PROSITE" id="PS51314">
    <property type="entry name" value="VPS37_C"/>
    <property type="match status" value="1"/>
</dbReference>
<evidence type="ECO:0000256" key="3">
    <source>
        <dbReference type="ARBA" id="ARBA00022448"/>
    </source>
</evidence>
<dbReference type="PANTHER" id="PTHR13678:SF27">
    <property type="entry name" value="LD45836P"/>
    <property type="match status" value="1"/>
</dbReference>
<keyword evidence="5 7" id="KW-0653">Protein transport</keyword>
<dbReference type="Proteomes" id="UP000792457">
    <property type="component" value="Unassembled WGS sequence"/>
</dbReference>
<dbReference type="Gene3D" id="1.10.287.660">
    <property type="entry name" value="Helix hairpin bin"/>
    <property type="match status" value="1"/>
</dbReference>
<comment type="subcellular location">
    <subcellularLocation>
        <location evidence="1">Late endosome membrane</location>
        <topology evidence="1">Peripheral membrane protein</topology>
    </subcellularLocation>
</comment>
<dbReference type="GO" id="GO:0000813">
    <property type="term" value="C:ESCRT I complex"/>
    <property type="evidence" value="ECO:0007669"/>
    <property type="project" value="UniProtKB-ARBA"/>
</dbReference>
<dbReference type="EMBL" id="KZ308500">
    <property type="protein sequence ID" value="KAG8230660.1"/>
    <property type="molecule type" value="Genomic_DNA"/>
</dbReference>
<sequence>MFNIRDLTRLDDNALKELLNDDAKCDEMVKDMKEFKDLETEKEVLMASNKSLAEYNLSKEPELTEGKQRLAEISETASDVYKSVENKLAELKQRSGNLSVETTLALLQTAAAQTEEESENLAEKFLGGDLEVDSFLEQFAILRKLMHLRRVKADKMAEILTKRRPDHLKGSDSSFMPASLSPSAVGNTQPPIPTTGPMIYPPAGAQTPYPVGPITMPMPSSFGF</sequence>
<proteinExistence type="inferred from homology"/>
<protein>
    <recommendedName>
        <fullName evidence="9">VPS37 C-terminal domain-containing protein</fullName>
    </recommendedName>
</protein>
<dbReference type="GO" id="GO:0031902">
    <property type="term" value="C:late endosome membrane"/>
    <property type="evidence" value="ECO:0007669"/>
    <property type="project" value="UniProtKB-SubCell"/>
</dbReference>
<keyword evidence="3 7" id="KW-0813">Transport</keyword>
<keyword evidence="4" id="KW-0967">Endosome</keyword>
<evidence type="ECO:0000256" key="5">
    <source>
        <dbReference type="ARBA" id="ARBA00022927"/>
    </source>
</evidence>
<dbReference type="GO" id="GO:0006623">
    <property type="term" value="P:protein targeting to vacuole"/>
    <property type="evidence" value="ECO:0007669"/>
    <property type="project" value="TreeGrafter"/>
</dbReference>
<gene>
    <name evidence="10" type="ORF">J437_LFUL010679</name>
</gene>
<dbReference type="InterPro" id="IPR037202">
    <property type="entry name" value="ESCRT_assembly_dom"/>
</dbReference>
<dbReference type="GO" id="GO:0006612">
    <property type="term" value="P:protein targeting to membrane"/>
    <property type="evidence" value="ECO:0007669"/>
    <property type="project" value="TreeGrafter"/>
</dbReference>
<evidence type="ECO:0000256" key="8">
    <source>
        <dbReference type="SAM" id="Coils"/>
    </source>
</evidence>
<evidence type="ECO:0000256" key="6">
    <source>
        <dbReference type="ARBA" id="ARBA00025010"/>
    </source>
</evidence>
<evidence type="ECO:0000313" key="10">
    <source>
        <dbReference type="EMBL" id="KAG8230660.1"/>
    </source>
</evidence>
<feature type="coiled-coil region" evidence="8">
    <location>
        <begin position="74"/>
        <end position="124"/>
    </location>
</feature>
<evidence type="ECO:0000256" key="7">
    <source>
        <dbReference type="PROSITE-ProRule" id="PRU00646"/>
    </source>
</evidence>
<keyword evidence="8" id="KW-0175">Coiled coil</keyword>
<name>A0A8K0P003_LADFU</name>
<evidence type="ECO:0000259" key="9">
    <source>
        <dbReference type="PROSITE" id="PS51314"/>
    </source>
</evidence>
<reference evidence="10" key="2">
    <citation type="submission" date="2017-10" db="EMBL/GenBank/DDBJ databases">
        <title>Ladona fulva Genome sequencing and assembly.</title>
        <authorList>
            <person name="Murali S."/>
            <person name="Richards S."/>
            <person name="Bandaranaike D."/>
            <person name="Bellair M."/>
            <person name="Blankenburg K."/>
            <person name="Chao H."/>
            <person name="Dinh H."/>
            <person name="Doddapaneni H."/>
            <person name="Dugan-Rocha S."/>
            <person name="Elkadiri S."/>
            <person name="Gnanaolivu R."/>
            <person name="Hernandez B."/>
            <person name="Skinner E."/>
            <person name="Javaid M."/>
            <person name="Lee S."/>
            <person name="Li M."/>
            <person name="Ming W."/>
            <person name="Munidasa M."/>
            <person name="Muniz J."/>
            <person name="Nguyen L."/>
            <person name="Hughes D."/>
            <person name="Osuji N."/>
            <person name="Pu L.-L."/>
            <person name="Puazo M."/>
            <person name="Qu C."/>
            <person name="Quiroz J."/>
            <person name="Raj R."/>
            <person name="Weissenberger G."/>
            <person name="Xin Y."/>
            <person name="Zou X."/>
            <person name="Han Y."/>
            <person name="Worley K."/>
            <person name="Muzny D."/>
            <person name="Gibbs R."/>
        </authorList>
    </citation>
    <scope>NUCLEOTIDE SEQUENCE</scope>
    <source>
        <strain evidence="10">Sampled in the wild</strain>
    </source>
</reference>
<comment type="similarity">
    <text evidence="2">Belongs to the VPS37 family.</text>
</comment>
<dbReference type="SUPFAM" id="SSF140111">
    <property type="entry name" value="Endosomal sorting complex assembly domain"/>
    <property type="match status" value="1"/>
</dbReference>
<dbReference type="InterPro" id="IPR029012">
    <property type="entry name" value="Helix_hairpin_bin_sf"/>
</dbReference>
<evidence type="ECO:0000256" key="1">
    <source>
        <dbReference type="ARBA" id="ARBA00004633"/>
    </source>
</evidence>
<feature type="domain" description="VPS37 C-terminal" evidence="9">
    <location>
        <begin position="81"/>
        <end position="170"/>
    </location>
</feature>
<accession>A0A8K0P003</accession>
<comment type="caution">
    <text evidence="10">The sequence shown here is derived from an EMBL/GenBank/DDBJ whole genome shotgun (WGS) entry which is preliminary data.</text>
</comment>
<evidence type="ECO:0000256" key="4">
    <source>
        <dbReference type="ARBA" id="ARBA00022753"/>
    </source>
</evidence>
<comment type="function">
    <text evidence="6">Component of the ESCRT-I complex, a regulator of vesicular trafficking process. Required for the sorting of endocytic ubiquitinated cargos into multivesicular bodies. May be involved in cell growth and differentiation.</text>
</comment>
<organism evidence="10 11">
    <name type="scientific">Ladona fulva</name>
    <name type="common">Scarce chaser dragonfly</name>
    <name type="synonym">Libellula fulva</name>
    <dbReference type="NCBI Taxonomy" id="123851"/>
    <lineage>
        <taxon>Eukaryota</taxon>
        <taxon>Metazoa</taxon>
        <taxon>Ecdysozoa</taxon>
        <taxon>Arthropoda</taxon>
        <taxon>Hexapoda</taxon>
        <taxon>Insecta</taxon>
        <taxon>Pterygota</taxon>
        <taxon>Palaeoptera</taxon>
        <taxon>Odonata</taxon>
        <taxon>Epiprocta</taxon>
        <taxon>Anisoptera</taxon>
        <taxon>Libelluloidea</taxon>
        <taxon>Libellulidae</taxon>
        <taxon>Ladona</taxon>
    </lineage>
</organism>
<dbReference type="AlphaFoldDB" id="A0A8K0P003"/>
<dbReference type="PANTHER" id="PTHR13678">
    <property type="entry name" value="VACUOLAR PROTEIN SORTING-ASSOCIATED PROTEIN 37"/>
    <property type="match status" value="1"/>
</dbReference>